<organism evidence="4 5">
    <name type="scientific">Dyella soli</name>
    <dbReference type="NCBI Taxonomy" id="522319"/>
    <lineage>
        <taxon>Bacteria</taxon>
        <taxon>Pseudomonadati</taxon>
        <taxon>Pseudomonadota</taxon>
        <taxon>Gammaproteobacteria</taxon>
        <taxon>Lysobacterales</taxon>
        <taxon>Rhodanobacteraceae</taxon>
        <taxon>Dyella</taxon>
    </lineage>
</organism>
<evidence type="ECO:0000313" key="4">
    <source>
        <dbReference type="EMBL" id="TCI10914.1"/>
    </source>
</evidence>
<dbReference type="InterPro" id="IPR027385">
    <property type="entry name" value="Beta-barrel_OMP"/>
</dbReference>
<comment type="caution">
    <text evidence="4">The sequence shown here is derived from an EMBL/GenBank/DDBJ whole genome shotgun (WGS) entry which is preliminary data.</text>
</comment>
<dbReference type="SUPFAM" id="SSF56925">
    <property type="entry name" value="OMPA-like"/>
    <property type="match status" value="1"/>
</dbReference>
<accession>A0A4R0YZA8</accession>
<dbReference type="EMBL" id="SJTG01000002">
    <property type="protein sequence ID" value="TCI10914.1"/>
    <property type="molecule type" value="Genomic_DNA"/>
</dbReference>
<keyword evidence="5" id="KW-1185">Reference proteome</keyword>
<dbReference type="Pfam" id="PF13505">
    <property type="entry name" value="OMP_b-brl"/>
    <property type="match status" value="1"/>
</dbReference>
<keyword evidence="1 2" id="KW-0732">Signal</keyword>
<feature type="signal peptide" evidence="2">
    <location>
        <begin position="1"/>
        <end position="24"/>
    </location>
</feature>
<proteinExistence type="predicted"/>
<feature type="domain" description="Outer membrane protein beta-barrel" evidence="3">
    <location>
        <begin position="11"/>
        <end position="200"/>
    </location>
</feature>
<reference evidence="4 5" key="1">
    <citation type="submission" date="2019-02" db="EMBL/GenBank/DDBJ databases">
        <title>Dyella amyloliquefaciens sp. nov., isolated from forest soil.</title>
        <authorList>
            <person name="Gao Z.-H."/>
            <person name="Qiu L.-H."/>
        </authorList>
    </citation>
    <scope>NUCLEOTIDE SEQUENCE [LARGE SCALE GENOMIC DNA]</scope>
    <source>
        <strain evidence="4 5">KACC 12747</strain>
    </source>
</reference>
<dbReference type="InterPro" id="IPR011250">
    <property type="entry name" value="OMP/PagP_B-barrel"/>
</dbReference>
<evidence type="ECO:0000313" key="5">
    <source>
        <dbReference type="Proteomes" id="UP000291822"/>
    </source>
</evidence>
<dbReference type="Proteomes" id="UP000291822">
    <property type="component" value="Unassembled WGS sequence"/>
</dbReference>
<dbReference type="Gene3D" id="2.40.160.20">
    <property type="match status" value="1"/>
</dbReference>
<evidence type="ECO:0000259" key="3">
    <source>
        <dbReference type="Pfam" id="PF13505"/>
    </source>
</evidence>
<dbReference type="RefSeq" id="WP_131409407.1">
    <property type="nucleotide sequence ID" value="NZ_SJTG01000002.1"/>
</dbReference>
<evidence type="ECO:0000256" key="2">
    <source>
        <dbReference type="SAM" id="SignalP"/>
    </source>
</evidence>
<gene>
    <name evidence="4" type="ORF">EZM97_18940</name>
</gene>
<dbReference type="AlphaFoldDB" id="A0A4R0YZA8"/>
<sequence>MKKPKTIVVAVTLVISSASAMAMAQDGQFFINGNLGQSNFSNSLTGGWDKTDTQGALRLGYAWHGVWDYGIEAGYADLGQASQRGSYSYTDLNGKTQQAAYQGSFSARGWLLGGNLKYNFNPSWYLSARGGWFQPRTTSKYSSSGIALRQSQNITQDYFGLGAGYNVSRSWSLGIGYDYYDLGRDFGHVNAYSATAEFRF</sequence>
<name>A0A4R0YZA8_9GAMM</name>
<evidence type="ECO:0000256" key="1">
    <source>
        <dbReference type="ARBA" id="ARBA00022729"/>
    </source>
</evidence>
<feature type="chain" id="PRO_5020996836" evidence="2">
    <location>
        <begin position="25"/>
        <end position="200"/>
    </location>
</feature>
<protein>
    <submittedName>
        <fullName evidence="4">Porin family protein</fullName>
    </submittedName>
</protein>